<reference evidence="2 3" key="1">
    <citation type="submission" date="2021-06" db="EMBL/GenBank/DDBJ databases">
        <title>Staphylococcus lentus K169 genome sequencing.</title>
        <authorList>
            <person name="Sundareshan S."/>
            <person name="Akhila D.S."/>
            <person name="Prachi D."/>
            <person name="Sivakumar R."/>
            <person name="Rajendhran J."/>
            <person name="Isloor S."/>
            <person name="Hegde N.R."/>
        </authorList>
    </citation>
    <scope>NUCLEOTIDE SEQUENCE [LARGE SCALE GENOMIC DNA]</scope>
    <source>
        <strain evidence="2 3">K169</strain>
    </source>
</reference>
<dbReference type="RefSeq" id="WP_216683699.1">
    <property type="nucleotide sequence ID" value="NZ_JAHLZN010000016.1"/>
</dbReference>
<dbReference type="InterPro" id="IPR050179">
    <property type="entry name" value="Trans_hexapeptide_repeat"/>
</dbReference>
<dbReference type="PANTHER" id="PTHR43300:SF7">
    <property type="entry name" value="UDP-N-ACETYLBACILLOSAMINE N-ACETYLTRANSFERASE"/>
    <property type="match status" value="1"/>
</dbReference>
<sequence length="206" mass="22402">MKPILLIGNGGQAKVVKEIIDLSDEYELKGYLTDDIIEYHKEENLIYDNLKNIHLYKAEYLFHIAIGNNHIRKRLFNRLAISIEQFPVLTHPSAIVSSSAKIENGTVVMANSVINAETSIGKHNIINTGSIIEHDNVIKDYVHISPNSTLTGGVEVGEASQIGASATVLPALKIGDDAIVGAGATVVNHVDNHRIVVGTPAKPIRR</sequence>
<evidence type="ECO:0000259" key="1">
    <source>
        <dbReference type="Pfam" id="PF17836"/>
    </source>
</evidence>
<comment type="caution">
    <text evidence="2">The sequence shown here is derived from an EMBL/GenBank/DDBJ whole genome shotgun (WGS) entry which is preliminary data.</text>
</comment>
<feature type="domain" description="PglD N-terminal" evidence="1">
    <location>
        <begin position="4"/>
        <end position="79"/>
    </location>
</feature>
<dbReference type="PROSITE" id="PS00101">
    <property type="entry name" value="HEXAPEP_TRANSFERASES"/>
    <property type="match status" value="1"/>
</dbReference>
<dbReference type="PANTHER" id="PTHR43300">
    <property type="entry name" value="ACETYLTRANSFERASE"/>
    <property type="match status" value="1"/>
</dbReference>
<dbReference type="EMBL" id="JAHLZN010000016">
    <property type="protein sequence ID" value="MBU6114108.1"/>
    <property type="molecule type" value="Genomic_DNA"/>
</dbReference>
<dbReference type="InterPro" id="IPR041561">
    <property type="entry name" value="PglD_N"/>
</dbReference>
<proteinExistence type="predicted"/>
<dbReference type="Pfam" id="PF17836">
    <property type="entry name" value="PglD_N"/>
    <property type="match status" value="1"/>
</dbReference>
<accession>A0ABS6H017</accession>
<evidence type="ECO:0000313" key="3">
    <source>
        <dbReference type="Proteomes" id="UP000770161"/>
    </source>
</evidence>
<organism evidence="2 3">
    <name type="scientific">Mammaliicoccus lentus</name>
    <name type="common">Staphylococcus lentus</name>
    <dbReference type="NCBI Taxonomy" id="42858"/>
    <lineage>
        <taxon>Bacteria</taxon>
        <taxon>Bacillati</taxon>
        <taxon>Bacillota</taxon>
        <taxon>Bacilli</taxon>
        <taxon>Bacillales</taxon>
        <taxon>Staphylococcaceae</taxon>
        <taxon>Mammaliicoccus</taxon>
    </lineage>
</organism>
<dbReference type="InterPro" id="IPR020019">
    <property type="entry name" value="AcTrfase_PglD-like"/>
</dbReference>
<name>A0ABS6H017_MAMLE</name>
<dbReference type="InterPro" id="IPR018357">
    <property type="entry name" value="Hexapep_transf_CS"/>
</dbReference>
<dbReference type="CDD" id="cd03360">
    <property type="entry name" value="LbH_AT_putative"/>
    <property type="match status" value="1"/>
</dbReference>
<dbReference type="NCBIfam" id="TIGR03570">
    <property type="entry name" value="NeuD_NnaD"/>
    <property type="match status" value="1"/>
</dbReference>
<dbReference type="InterPro" id="IPR001451">
    <property type="entry name" value="Hexapep"/>
</dbReference>
<gene>
    <name evidence="2" type="ORF">KQ656_09070</name>
</gene>
<evidence type="ECO:0000313" key="2">
    <source>
        <dbReference type="EMBL" id="MBU6114108.1"/>
    </source>
</evidence>
<protein>
    <submittedName>
        <fullName evidence="2">Acetyltransferase</fullName>
    </submittedName>
</protein>
<dbReference type="Pfam" id="PF00132">
    <property type="entry name" value="Hexapep"/>
    <property type="match status" value="1"/>
</dbReference>
<keyword evidence="3" id="KW-1185">Reference proteome</keyword>
<dbReference type="Proteomes" id="UP000770161">
    <property type="component" value="Unassembled WGS sequence"/>
</dbReference>